<dbReference type="AlphaFoldDB" id="A0A6A1UJC3"/>
<comment type="caution">
    <text evidence="5">The sequence shown here is derived from an EMBL/GenBank/DDBJ whole genome shotgun (WGS) entry which is preliminary data.</text>
</comment>
<dbReference type="Pfam" id="PF13947">
    <property type="entry name" value="GUB_WAK_bind"/>
    <property type="match status" value="1"/>
</dbReference>
<reference evidence="5 6" key="1">
    <citation type="journal article" date="2019" name="Plant Biotechnol. J.">
        <title>The red bayberry genome and genetic basis of sex determination.</title>
        <authorList>
            <person name="Jia H.M."/>
            <person name="Jia H.J."/>
            <person name="Cai Q.L."/>
            <person name="Wang Y."/>
            <person name="Zhao H.B."/>
            <person name="Yang W.F."/>
            <person name="Wang G.Y."/>
            <person name="Li Y.H."/>
            <person name="Zhan D.L."/>
            <person name="Shen Y.T."/>
            <person name="Niu Q.F."/>
            <person name="Chang L."/>
            <person name="Qiu J."/>
            <person name="Zhao L."/>
            <person name="Xie H.B."/>
            <person name="Fu W.Y."/>
            <person name="Jin J."/>
            <person name="Li X.W."/>
            <person name="Jiao Y."/>
            <person name="Zhou C.C."/>
            <person name="Tu T."/>
            <person name="Chai C.Y."/>
            <person name="Gao J.L."/>
            <person name="Fan L.J."/>
            <person name="van de Weg E."/>
            <person name="Wang J.Y."/>
            <person name="Gao Z.S."/>
        </authorList>
    </citation>
    <scope>NUCLEOTIDE SEQUENCE [LARGE SCALE GENOMIC DNA]</scope>
    <source>
        <tissue evidence="5">Leaves</tissue>
    </source>
</reference>
<evidence type="ECO:0000313" key="5">
    <source>
        <dbReference type="EMBL" id="KAB1199897.1"/>
    </source>
</evidence>
<keyword evidence="2 3" id="KW-0732">Signal</keyword>
<keyword evidence="5" id="KW-0418">Kinase</keyword>
<dbReference type="OrthoDB" id="4062651at2759"/>
<dbReference type="GO" id="GO:0016020">
    <property type="term" value="C:membrane"/>
    <property type="evidence" value="ECO:0007669"/>
    <property type="project" value="UniProtKB-SubCell"/>
</dbReference>
<keyword evidence="6" id="KW-1185">Reference proteome</keyword>
<dbReference type="InterPro" id="IPR025287">
    <property type="entry name" value="WAK_GUB"/>
</dbReference>
<dbReference type="PANTHER" id="PTHR33491">
    <property type="entry name" value="OSJNBA0016N04.9 PROTEIN"/>
    <property type="match status" value="1"/>
</dbReference>
<dbReference type="GO" id="GO:0030247">
    <property type="term" value="F:polysaccharide binding"/>
    <property type="evidence" value="ECO:0007669"/>
    <property type="project" value="InterPro"/>
</dbReference>
<gene>
    <name evidence="5" type="ORF">CJ030_MR0G009577</name>
</gene>
<dbReference type="Proteomes" id="UP000516437">
    <property type="component" value="Unassembled WGS sequence"/>
</dbReference>
<keyword evidence="5" id="KW-0675">Receptor</keyword>
<feature type="chain" id="PRO_5025489943" evidence="3">
    <location>
        <begin position="24"/>
        <end position="96"/>
    </location>
</feature>
<evidence type="ECO:0000256" key="1">
    <source>
        <dbReference type="ARBA" id="ARBA00004167"/>
    </source>
</evidence>
<proteinExistence type="predicted"/>
<dbReference type="GO" id="GO:0016301">
    <property type="term" value="F:kinase activity"/>
    <property type="evidence" value="ECO:0007669"/>
    <property type="project" value="UniProtKB-KW"/>
</dbReference>
<keyword evidence="5" id="KW-0808">Transferase</keyword>
<feature type="domain" description="Wall-associated receptor kinase galacturonan-binding" evidence="4">
    <location>
        <begin position="30"/>
        <end position="82"/>
    </location>
</feature>
<organism evidence="5 6">
    <name type="scientific">Morella rubra</name>
    <name type="common">Chinese bayberry</name>
    <dbReference type="NCBI Taxonomy" id="262757"/>
    <lineage>
        <taxon>Eukaryota</taxon>
        <taxon>Viridiplantae</taxon>
        <taxon>Streptophyta</taxon>
        <taxon>Embryophyta</taxon>
        <taxon>Tracheophyta</taxon>
        <taxon>Spermatophyta</taxon>
        <taxon>Magnoliopsida</taxon>
        <taxon>eudicotyledons</taxon>
        <taxon>Gunneridae</taxon>
        <taxon>Pentapetalae</taxon>
        <taxon>rosids</taxon>
        <taxon>fabids</taxon>
        <taxon>Fagales</taxon>
        <taxon>Myricaceae</taxon>
        <taxon>Morella</taxon>
    </lineage>
</organism>
<comment type="subcellular location">
    <subcellularLocation>
        <location evidence="1">Membrane</location>
        <topology evidence="1">Single-pass membrane protein</topology>
    </subcellularLocation>
</comment>
<feature type="signal peptide" evidence="3">
    <location>
        <begin position="1"/>
        <end position="23"/>
    </location>
</feature>
<evidence type="ECO:0000256" key="3">
    <source>
        <dbReference type="SAM" id="SignalP"/>
    </source>
</evidence>
<protein>
    <submittedName>
        <fullName evidence="5">Wall-associated receptor kinase-like 9</fullName>
    </submittedName>
</protein>
<evidence type="ECO:0000313" key="6">
    <source>
        <dbReference type="Proteomes" id="UP000516437"/>
    </source>
</evidence>
<evidence type="ECO:0000256" key="2">
    <source>
        <dbReference type="ARBA" id="ARBA00022729"/>
    </source>
</evidence>
<sequence>MALRGGFLHRLLLGAIILATTSASQKDSGCERTCGSVNIPYPFGSSEGCYLDPNFLISCRKNVKIPSTLTPYMGNENVEVLNTGKRFPHKIASSKK</sequence>
<accession>A0A6A1UJC3</accession>
<evidence type="ECO:0000259" key="4">
    <source>
        <dbReference type="Pfam" id="PF13947"/>
    </source>
</evidence>
<dbReference type="EMBL" id="RXIC02000401">
    <property type="protein sequence ID" value="KAB1199897.1"/>
    <property type="molecule type" value="Genomic_DNA"/>
</dbReference>
<name>A0A6A1UJC3_9ROSI</name>